<dbReference type="EMBL" id="JH719381">
    <property type="protein sequence ID" value="EJB07313.1"/>
    <property type="molecule type" value="Genomic_DNA"/>
</dbReference>
<feature type="transmembrane region" description="Helical" evidence="4">
    <location>
        <begin position="293"/>
        <end position="312"/>
    </location>
</feature>
<gene>
    <name evidence="6" type="ORF">Rleg9DRAFT_6323</name>
</gene>
<dbReference type="PROSITE" id="PS50850">
    <property type="entry name" value="MFS"/>
    <property type="match status" value="1"/>
</dbReference>
<keyword evidence="1 4" id="KW-0812">Transmembrane</keyword>
<organism evidence="6 7">
    <name type="scientific">Rhizobium leguminosarum bv. trifolii WSM597</name>
    <dbReference type="NCBI Taxonomy" id="754764"/>
    <lineage>
        <taxon>Bacteria</taxon>
        <taxon>Pseudomonadati</taxon>
        <taxon>Pseudomonadota</taxon>
        <taxon>Alphaproteobacteria</taxon>
        <taxon>Hyphomicrobiales</taxon>
        <taxon>Rhizobiaceae</taxon>
        <taxon>Rhizobium/Agrobacterium group</taxon>
        <taxon>Rhizobium</taxon>
    </lineage>
</organism>
<proteinExistence type="predicted"/>
<feature type="transmembrane region" description="Helical" evidence="4">
    <location>
        <begin position="92"/>
        <end position="110"/>
    </location>
</feature>
<dbReference type="Pfam" id="PF06779">
    <property type="entry name" value="MFS_4"/>
    <property type="match status" value="1"/>
</dbReference>
<sequence length="405" mass="41532">MVQVLRRDKRCMLERIRHSPPNLVSTAAAGAVAMAAAMGFGRFSYTPILPGMMSGVPLSAADAGFIASANFVGYLVGAVLAAYGWAAGRERLVALLALLATAILLAAMAATNSVAVFVVIRFLAGLASAFAMVFTSSIVLSHGAAAGNDHVQAAHFGGPGAGIALSSIMVFLIGLGFHGGPDSWRADWIGGALYCAASLVVVFLLLPSAPAQSARTGKEPALVWSRPMVLITLSYGLFGFGYVITATFLVTIARLSATGAFVEFLCWFIAGLTSAVALFAWKPLVRPLGLGGVYVAALLVEAAGVLATVMLPHSAAPLIGGALFGATFLAITAYGLQIGRKLSPESPRRILAMMTAAFGVGQIVGPIVAGWIAERSGSFTVPTVIAAAALLVCAALVMPVIKKIA</sequence>
<protein>
    <submittedName>
        <fullName evidence="6">Arabinose efflux permease family protein</fullName>
    </submittedName>
</protein>
<keyword evidence="2 4" id="KW-1133">Transmembrane helix</keyword>
<dbReference type="InterPro" id="IPR010645">
    <property type="entry name" value="MFS_4"/>
</dbReference>
<evidence type="ECO:0000313" key="6">
    <source>
        <dbReference type="EMBL" id="EJB07313.1"/>
    </source>
</evidence>
<dbReference type="PANTHER" id="PTHR23537:SF1">
    <property type="entry name" value="SUGAR TRANSPORTER"/>
    <property type="match status" value="1"/>
</dbReference>
<feature type="transmembrane region" description="Helical" evidence="4">
    <location>
        <begin position="63"/>
        <end position="85"/>
    </location>
</feature>
<dbReference type="GO" id="GO:0022857">
    <property type="term" value="F:transmembrane transporter activity"/>
    <property type="evidence" value="ECO:0007669"/>
    <property type="project" value="InterPro"/>
</dbReference>
<feature type="transmembrane region" description="Helical" evidence="4">
    <location>
        <begin position="153"/>
        <end position="176"/>
    </location>
</feature>
<evidence type="ECO:0000259" key="5">
    <source>
        <dbReference type="PROSITE" id="PS50850"/>
    </source>
</evidence>
<dbReference type="AlphaFoldDB" id="J0HAD8"/>
<dbReference type="Proteomes" id="UP000005092">
    <property type="component" value="Unassembled WGS sequence"/>
</dbReference>
<feature type="transmembrane region" description="Helical" evidence="4">
    <location>
        <begin position="350"/>
        <end position="373"/>
    </location>
</feature>
<feature type="domain" description="Major facilitator superfamily (MFS) profile" evidence="5">
    <location>
        <begin position="23"/>
        <end position="405"/>
    </location>
</feature>
<feature type="transmembrane region" description="Helical" evidence="4">
    <location>
        <begin position="259"/>
        <end position="281"/>
    </location>
</feature>
<dbReference type="HOGENOM" id="CLU_001265_7_2_5"/>
<feature type="transmembrane region" description="Helical" evidence="4">
    <location>
        <begin position="318"/>
        <end position="338"/>
    </location>
</feature>
<dbReference type="PANTHER" id="PTHR23537">
    <property type="match status" value="1"/>
</dbReference>
<feature type="transmembrane region" description="Helical" evidence="4">
    <location>
        <begin position="116"/>
        <end position="141"/>
    </location>
</feature>
<evidence type="ECO:0000313" key="7">
    <source>
        <dbReference type="Proteomes" id="UP000005092"/>
    </source>
</evidence>
<dbReference type="Gene3D" id="1.20.1250.20">
    <property type="entry name" value="MFS general substrate transporter like domains"/>
    <property type="match status" value="1"/>
</dbReference>
<dbReference type="InterPro" id="IPR020846">
    <property type="entry name" value="MFS_dom"/>
</dbReference>
<feature type="transmembrane region" description="Helical" evidence="4">
    <location>
        <begin position="228"/>
        <end position="253"/>
    </location>
</feature>
<evidence type="ECO:0000256" key="4">
    <source>
        <dbReference type="SAM" id="Phobius"/>
    </source>
</evidence>
<feature type="transmembrane region" description="Helical" evidence="4">
    <location>
        <begin position="188"/>
        <end position="207"/>
    </location>
</feature>
<dbReference type="InterPro" id="IPR036259">
    <property type="entry name" value="MFS_trans_sf"/>
</dbReference>
<evidence type="ECO:0000256" key="3">
    <source>
        <dbReference type="ARBA" id="ARBA00023136"/>
    </source>
</evidence>
<dbReference type="GO" id="GO:0005886">
    <property type="term" value="C:plasma membrane"/>
    <property type="evidence" value="ECO:0007669"/>
    <property type="project" value="TreeGrafter"/>
</dbReference>
<dbReference type="CDD" id="cd06180">
    <property type="entry name" value="MFS_YjiJ"/>
    <property type="match status" value="1"/>
</dbReference>
<evidence type="ECO:0000256" key="1">
    <source>
        <dbReference type="ARBA" id="ARBA00022692"/>
    </source>
</evidence>
<feature type="transmembrane region" description="Helical" evidence="4">
    <location>
        <begin position="21"/>
        <end position="43"/>
    </location>
</feature>
<keyword evidence="3 4" id="KW-0472">Membrane</keyword>
<accession>J0HAD8</accession>
<evidence type="ECO:0000256" key="2">
    <source>
        <dbReference type="ARBA" id="ARBA00022989"/>
    </source>
</evidence>
<feature type="transmembrane region" description="Helical" evidence="4">
    <location>
        <begin position="379"/>
        <end position="401"/>
    </location>
</feature>
<name>J0HAD8_RHILT</name>
<dbReference type="SUPFAM" id="SSF103473">
    <property type="entry name" value="MFS general substrate transporter"/>
    <property type="match status" value="1"/>
</dbReference>
<reference evidence="6 7" key="1">
    <citation type="submission" date="2012-02" db="EMBL/GenBank/DDBJ databases">
        <title>Improved High-Quality Draft Sequence of Rhizobium leguminosarum bv. trifolii WSM597.</title>
        <authorList>
            <consortium name="US DOE Joint Genome Institute"/>
            <person name="Lucas S."/>
            <person name="Han J."/>
            <person name="Lapidus A."/>
            <person name="Cheng J.-F."/>
            <person name="Goodwin L."/>
            <person name="Pitluck S."/>
            <person name="Peters L."/>
            <person name="Ovchinnikova G."/>
            <person name="Held B."/>
            <person name="Detter J.C."/>
            <person name="Han C."/>
            <person name="Tapia R."/>
            <person name="Land M."/>
            <person name="Hauser L."/>
            <person name="Kyrpides N."/>
            <person name="Ivanova N."/>
            <person name="Pagani I."/>
            <person name="Brau L."/>
            <person name="Yates R."/>
            <person name="O'Hara G."/>
            <person name="Rui T."/>
            <person name="Howieson J."/>
            <person name="Reeve W."/>
            <person name="Woyke T."/>
        </authorList>
    </citation>
    <scope>NUCLEOTIDE SEQUENCE [LARGE SCALE GENOMIC DNA]</scope>
    <source>
        <strain evidence="6 7">WSM597</strain>
    </source>
</reference>